<dbReference type="AlphaFoldDB" id="A0A1D1UMF4"/>
<reference evidence="1 2" key="1">
    <citation type="journal article" date="2016" name="Nat. Commun.">
        <title>Extremotolerant tardigrade genome and improved radiotolerance of human cultured cells by tardigrade-unique protein.</title>
        <authorList>
            <person name="Hashimoto T."/>
            <person name="Horikawa D.D."/>
            <person name="Saito Y."/>
            <person name="Kuwahara H."/>
            <person name="Kozuka-Hata H."/>
            <person name="Shin-I T."/>
            <person name="Minakuchi Y."/>
            <person name="Ohishi K."/>
            <person name="Motoyama A."/>
            <person name="Aizu T."/>
            <person name="Enomoto A."/>
            <person name="Kondo K."/>
            <person name="Tanaka S."/>
            <person name="Hara Y."/>
            <person name="Koshikawa S."/>
            <person name="Sagara H."/>
            <person name="Miura T."/>
            <person name="Yokobori S."/>
            <person name="Miyagawa K."/>
            <person name="Suzuki Y."/>
            <person name="Kubo T."/>
            <person name="Oyama M."/>
            <person name="Kohara Y."/>
            <person name="Fujiyama A."/>
            <person name="Arakawa K."/>
            <person name="Katayama T."/>
            <person name="Toyoda A."/>
            <person name="Kunieda T."/>
        </authorList>
    </citation>
    <scope>NUCLEOTIDE SEQUENCE [LARGE SCALE GENOMIC DNA]</scope>
    <source>
        <strain evidence="1 2">YOKOZUNA-1</strain>
    </source>
</reference>
<organism evidence="1 2">
    <name type="scientific">Ramazzottius varieornatus</name>
    <name type="common">Water bear</name>
    <name type="synonym">Tardigrade</name>
    <dbReference type="NCBI Taxonomy" id="947166"/>
    <lineage>
        <taxon>Eukaryota</taxon>
        <taxon>Metazoa</taxon>
        <taxon>Ecdysozoa</taxon>
        <taxon>Tardigrada</taxon>
        <taxon>Eutardigrada</taxon>
        <taxon>Parachela</taxon>
        <taxon>Hypsibioidea</taxon>
        <taxon>Ramazzottiidae</taxon>
        <taxon>Ramazzottius</taxon>
    </lineage>
</organism>
<sequence length="80" mass="9284">MKTFEEDRDEIYTVKNPASIPTGTKQIRNLTQDAQPVDDIMGLQEKCKNERIRLSVSQIHQRNPRSPIALHLLRNKETAR</sequence>
<dbReference type="Proteomes" id="UP000186922">
    <property type="component" value="Unassembled WGS sequence"/>
</dbReference>
<dbReference type="EMBL" id="BDGG01000001">
    <property type="protein sequence ID" value="GAU89595.1"/>
    <property type="molecule type" value="Genomic_DNA"/>
</dbReference>
<keyword evidence="2" id="KW-1185">Reference proteome</keyword>
<evidence type="ECO:0000313" key="1">
    <source>
        <dbReference type="EMBL" id="GAU89595.1"/>
    </source>
</evidence>
<proteinExistence type="predicted"/>
<gene>
    <name evidence="1" type="primary">RvY_02129-1</name>
    <name evidence="1" type="synonym">RvY_02129.1</name>
    <name evidence="1" type="ORF">RvY_02129</name>
</gene>
<name>A0A1D1UMF4_RAMVA</name>
<accession>A0A1D1UMF4</accession>
<comment type="caution">
    <text evidence="1">The sequence shown here is derived from an EMBL/GenBank/DDBJ whole genome shotgun (WGS) entry which is preliminary data.</text>
</comment>
<protein>
    <submittedName>
        <fullName evidence="1">Uncharacterized protein</fullName>
    </submittedName>
</protein>
<evidence type="ECO:0000313" key="2">
    <source>
        <dbReference type="Proteomes" id="UP000186922"/>
    </source>
</evidence>